<proteinExistence type="predicted"/>
<keyword evidence="2" id="KW-1185">Reference proteome</keyword>
<dbReference type="RefSeq" id="WP_133284442.1">
    <property type="nucleotide sequence ID" value="NZ_SMSI01000002.1"/>
</dbReference>
<accession>A0A4V3A703</accession>
<organism evidence="1 2">
    <name type="scientific">Pseudohoeflea suaedae</name>
    <dbReference type="NCBI Taxonomy" id="877384"/>
    <lineage>
        <taxon>Bacteria</taxon>
        <taxon>Pseudomonadati</taxon>
        <taxon>Pseudomonadota</taxon>
        <taxon>Alphaproteobacteria</taxon>
        <taxon>Hyphomicrobiales</taxon>
        <taxon>Rhizobiaceae</taxon>
        <taxon>Pseudohoeflea</taxon>
    </lineage>
</organism>
<dbReference type="EMBL" id="SMSI01000002">
    <property type="protein sequence ID" value="TDH35742.1"/>
    <property type="molecule type" value="Genomic_DNA"/>
</dbReference>
<protein>
    <recommendedName>
        <fullName evidence="3">CAP-Gly domain protein</fullName>
    </recommendedName>
</protein>
<evidence type="ECO:0000313" key="1">
    <source>
        <dbReference type="EMBL" id="TDH35742.1"/>
    </source>
</evidence>
<reference evidence="1 2" key="1">
    <citation type="journal article" date="2013" name="Int. J. Syst. Evol. Microbiol.">
        <title>Hoeflea suaedae sp. nov., an endophytic bacterium isolated from the root of the halophyte Suaeda maritima.</title>
        <authorList>
            <person name="Chung E.J."/>
            <person name="Park J.A."/>
            <person name="Pramanik P."/>
            <person name="Bibi F."/>
            <person name="Jeon C.O."/>
            <person name="Chung Y.R."/>
        </authorList>
    </citation>
    <scope>NUCLEOTIDE SEQUENCE [LARGE SCALE GENOMIC DNA]</scope>
    <source>
        <strain evidence="1 2">YC6898</strain>
    </source>
</reference>
<name>A0A4V3A703_9HYPH</name>
<evidence type="ECO:0008006" key="3">
    <source>
        <dbReference type="Google" id="ProtNLM"/>
    </source>
</evidence>
<sequence>MTHFQVNQEVVCIDDSQPPLSQPLRVKKGEIYVVRWIGPFYHYMLGEYIGVRLKGIDQGICPDWGYEDVPFQAKRFRPLVEDRIGMLRALLVPNQPVTPTIDEPRRKAPVREEERV</sequence>
<comment type="caution">
    <text evidence="1">The sequence shown here is derived from an EMBL/GenBank/DDBJ whole genome shotgun (WGS) entry which is preliminary data.</text>
</comment>
<dbReference type="OrthoDB" id="8446253at2"/>
<dbReference type="AlphaFoldDB" id="A0A4V3A703"/>
<gene>
    <name evidence="1" type="ORF">E2A64_10430</name>
</gene>
<dbReference type="Proteomes" id="UP000295131">
    <property type="component" value="Unassembled WGS sequence"/>
</dbReference>
<evidence type="ECO:0000313" key="2">
    <source>
        <dbReference type="Proteomes" id="UP000295131"/>
    </source>
</evidence>